<dbReference type="AlphaFoldDB" id="A0A6B9ZPW7"/>
<evidence type="ECO:0008006" key="3">
    <source>
        <dbReference type="Google" id="ProtNLM"/>
    </source>
</evidence>
<name>A0A6B9ZPW7_9BACT</name>
<dbReference type="EMBL" id="CP048113">
    <property type="protein sequence ID" value="QHS63741.1"/>
    <property type="molecule type" value="Genomic_DNA"/>
</dbReference>
<gene>
    <name evidence="1" type="ORF">GWR21_30420</name>
</gene>
<dbReference type="RefSeq" id="WP_162335457.1">
    <property type="nucleotide sequence ID" value="NZ_CP048113.1"/>
</dbReference>
<accession>A0A6B9ZPW7</accession>
<dbReference type="PANTHER" id="PTHR32011:SF2">
    <property type="entry name" value="OS08G0472400 PROTEIN"/>
    <property type="match status" value="1"/>
</dbReference>
<protein>
    <recommendedName>
        <fullName evidence="3">Knr4/Smi1-like domain-containing protein</fullName>
    </recommendedName>
</protein>
<sequence length="253" mass="30424">MQLIPADHTAFFHWFKQHTETYWSKDRNASPEENLCPEWIQGARWIGMTDEQIDLVQDRYGVVFAPEHRSFLKILHTIDRKKRVYEQFGATKGNYVEHPFLYNWFEDEEAIKLRLRFAYNTILDDVLRMGIWQTRSWGERPDTDSERTEIFTSVFEKAPKLVPLNDHRFLVSDPALDTRPVVSVWGADIVCYGLDLRKYLLHEFNEHLDIYHRTYNASHDSWEWVLNDEYKPYFMYEDRSGLRNVPFWGDFLM</sequence>
<reference evidence="1 2" key="1">
    <citation type="submission" date="2020-01" db="EMBL/GenBank/DDBJ databases">
        <title>Complete genome sequence of Chitinophaga sp. H33E-04 isolated from quinoa roots.</title>
        <authorList>
            <person name="Weon H.-Y."/>
            <person name="Lee S.A."/>
        </authorList>
    </citation>
    <scope>NUCLEOTIDE SEQUENCE [LARGE SCALE GENOMIC DNA]</scope>
    <source>
        <strain evidence="1 2">H33E-04</strain>
    </source>
</reference>
<organism evidence="1 2">
    <name type="scientific">Chitinophaga agri</name>
    <dbReference type="NCBI Taxonomy" id="2703787"/>
    <lineage>
        <taxon>Bacteria</taxon>
        <taxon>Pseudomonadati</taxon>
        <taxon>Bacteroidota</taxon>
        <taxon>Chitinophagia</taxon>
        <taxon>Chitinophagales</taxon>
        <taxon>Chitinophagaceae</taxon>
        <taxon>Chitinophaga</taxon>
    </lineage>
</organism>
<dbReference type="Proteomes" id="UP000476411">
    <property type="component" value="Chromosome"/>
</dbReference>
<dbReference type="KEGG" id="chih:GWR21_30420"/>
<evidence type="ECO:0000313" key="1">
    <source>
        <dbReference type="EMBL" id="QHS63741.1"/>
    </source>
</evidence>
<proteinExistence type="predicted"/>
<dbReference type="PANTHER" id="PTHR32011">
    <property type="entry name" value="OS08G0472400 PROTEIN"/>
    <property type="match status" value="1"/>
</dbReference>
<evidence type="ECO:0000313" key="2">
    <source>
        <dbReference type="Proteomes" id="UP000476411"/>
    </source>
</evidence>
<keyword evidence="2" id="KW-1185">Reference proteome</keyword>